<protein>
    <submittedName>
        <fullName evidence="1">Uncharacterized protein</fullName>
    </submittedName>
</protein>
<name>A0A067G6M3_CITSI</name>
<dbReference type="AlphaFoldDB" id="A0A067G6M3"/>
<accession>A0A067G6M3</accession>
<reference evidence="1 2" key="1">
    <citation type="submission" date="2014-04" db="EMBL/GenBank/DDBJ databases">
        <authorList>
            <consortium name="International Citrus Genome Consortium"/>
            <person name="Gmitter F."/>
            <person name="Chen C."/>
            <person name="Farmerie W."/>
            <person name="Harkins T."/>
            <person name="Desany B."/>
            <person name="Mohiuddin M."/>
            <person name="Kodira C."/>
            <person name="Borodovsky M."/>
            <person name="Lomsadze A."/>
            <person name="Burns P."/>
            <person name="Jenkins J."/>
            <person name="Prochnik S."/>
            <person name="Shu S."/>
            <person name="Chapman J."/>
            <person name="Pitluck S."/>
            <person name="Schmutz J."/>
            <person name="Rokhsar D."/>
        </authorList>
    </citation>
    <scope>NUCLEOTIDE SEQUENCE</scope>
</reference>
<evidence type="ECO:0000313" key="1">
    <source>
        <dbReference type="EMBL" id="KDO74255.1"/>
    </source>
</evidence>
<keyword evidence="2" id="KW-1185">Reference proteome</keyword>
<sequence>MVIVALSFTLEKVPASITSHIPKADSGSKASIEKLFVTQLNILSFIIIKTSIWGEDSVVRDMSSYGGRVCKFDSAFTKYVLQESCGYNKGNNNSIVTSLAGGVNNINNNNQGIKRVNGDQIKKKRRQQEKAEMLFHLICWGPN</sequence>
<organism evidence="1 2">
    <name type="scientific">Citrus sinensis</name>
    <name type="common">Sweet orange</name>
    <name type="synonym">Citrus aurantium var. sinensis</name>
    <dbReference type="NCBI Taxonomy" id="2711"/>
    <lineage>
        <taxon>Eukaryota</taxon>
        <taxon>Viridiplantae</taxon>
        <taxon>Streptophyta</taxon>
        <taxon>Embryophyta</taxon>
        <taxon>Tracheophyta</taxon>
        <taxon>Spermatophyta</taxon>
        <taxon>Magnoliopsida</taxon>
        <taxon>eudicotyledons</taxon>
        <taxon>Gunneridae</taxon>
        <taxon>Pentapetalae</taxon>
        <taxon>rosids</taxon>
        <taxon>malvids</taxon>
        <taxon>Sapindales</taxon>
        <taxon>Rutaceae</taxon>
        <taxon>Aurantioideae</taxon>
        <taxon>Citrus</taxon>
    </lineage>
</organism>
<proteinExistence type="predicted"/>
<gene>
    <name evidence="1" type="ORF">CISIN_1g032337mg</name>
</gene>
<evidence type="ECO:0000313" key="2">
    <source>
        <dbReference type="Proteomes" id="UP000027120"/>
    </source>
</evidence>
<dbReference type="Proteomes" id="UP000027120">
    <property type="component" value="Unassembled WGS sequence"/>
</dbReference>
<dbReference type="EMBL" id="KK784884">
    <property type="protein sequence ID" value="KDO74255.1"/>
    <property type="molecule type" value="Genomic_DNA"/>
</dbReference>